<dbReference type="InterPro" id="IPR034804">
    <property type="entry name" value="SQR/QFR_C/D"/>
</dbReference>
<dbReference type="GO" id="GO:0006099">
    <property type="term" value="P:tricarboxylic acid cycle"/>
    <property type="evidence" value="ECO:0007669"/>
    <property type="project" value="InterPro"/>
</dbReference>
<evidence type="ECO:0000256" key="4">
    <source>
        <dbReference type="ARBA" id="ARBA00022723"/>
    </source>
</evidence>
<evidence type="ECO:0000256" key="3">
    <source>
        <dbReference type="ARBA" id="ARBA00022692"/>
    </source>
</evidence>
<evidence type="ECO:0000256" key="2">
    <source>
        <dbReference type="ARBA" id="ARBA00022617"/>
    </source>
</evidence>
<keyword evidence="6" id="KW-0408">Iron</keyword>
<evidence type="ECO:0000313" key="8">
    <source>
        <dbReference type="EMBL" id="KAH3670229.1"/>
    </source>
</evidence>
<proteinExistence type="predicted"/>
<dbReference type="GO" id="GO:0009055">
    <property type="term" value="F:electron transfer activity"/>
    <property type="evidence" value="ECO:0007669"/>
    <property type="project" value="InterPro"/>
</dbReference>
<dbReference type="GO" id="GO:0031966">
    <property type="term" value="C:mitochondrial membrane"/>
    <property type="evidence" value="ECO:0007669"/>
    <property type="project" value="UniProtKB-ARBA"/>
</dbReference>
<accession>A0A1B7SM59</accession>
<protein>
    <submittedName>
        <fullName evidence="8">Uncharacterized protein</fullName>
    </submittedName>
</protein>
<dbReference type="Gene3D" id="1.20.1300.10">
    <property type="entry name" value="Fumarate reductase/succinate dehydrogenase, transmembrane subunit"/>
    <property type="match status" value="1"/>
</dbReference>
<reference evidence="8" key="2">
    <citation type="submission" date="2021-01" db="EMBL/GenBank/DDBJ databases">
        <authorList>
            <person name="Schikora-Tamarit M.A."/>
        </authorList>
    </citation>
    <scope>NUCLEOTIDE SEQUENCE</scope>
    <source>
        <strain evidence="8">NCAIM Y.01608</strain>
    </source>
</reference>
<keyword evidence="4" id="KW-0479">Metal-binding</keyword>
<evidence type="ECO:0000256" key="6">
    <source>
        <dbReference type="ARBA" id="ARBA00023004"/>
    </source>
</evidence>
<dbReference type="EMBL" id="JAEUBD010000983">
    <property type="protein sequence ID" value="KAH3670229.1"/>
    <property type="molecule type" value="Genomic_DNA"/>
</dbReference>
<keyword evidence="7" id="KW-0472">Membrane</keyword>
<keyword evidence="2" id="KW-0349">Heme</keyword>
<dbReference type="AlphaFoldDB" id="A0A1B7SM59"/>
<sequence length="170" mass="18135">MLSIARQSISAIPRRQLAGAALGVRSLVTIKATPAEEQAILVAQRKNRPSSPHLQIYQPQLTWILSSFHRITGVGLAAGFYAVTCTYAFTSLAGVPFDSATLVSVVAGLPVAAKVGLKAAASFPFAFHVANGFRHLVWDFGKELSLKGVYRTGYVVLGFTALVGTYLTLL</sequence>
<reference evidence="8" key="1">
    <citation type="journal article" date="2021" name="Open Biol.">
        <title>Shared evolutionary footprints suggest mitochondrial oxidative damage underlies multiple complex I losses in fungi.</title>
        <authorList>
            <person name="Schikora-Tamarit M.A."/>
            <person name="Marcet-Houben M."/>
            <person name="Nosek J."/>
            <person name="Gabaldon T."/>
        </authorList>
    </citation>
    <scope>NUCLEOTIDE SEQUENCE</scope>
    <source>
        <strain evidence="8">NCAIM Y.01608</strain>
    </source>
</reference>
<keyword evidence="9" id="KW-1185">Reference proteome</keyword>
<dbReference type="SUPFAM" id="SSF81343">
    <property type="entry name" value="Fumarate reductase respiratory complex transmembrane subunits"/>
    <property type="match status" value="1"/>
</dbReference>
<evidence type="ECO:0000256" key="1">
    <source>
        <dbReference type="ARBA" id="ARBA00004370"/>
    </source>
</evidence>
<dbReference type="InterPro" id="IPR000701">
    <property type="entry name" value="SuccDH_FuR_B_TM-su"/>
</dbReference>
<comment type="subcellular location">
    <subcellularLocation>
        <location evidence="1">Membrane</location>
    </subcellularLocation>
</comment>
<dbReference type="NCBIfam" id="TIGR02970">
    <property type="entry name" value="succ_dehyd_cytB"/>
    <property type="match status" value="1"/>
</dbReference>
<evidence type="ECO:0000256" key="5">
    <source>
        <dbReference type="ARBA" id="ARBA00022989"/>
    </source>
</evidence>
<dbReference type="InterPro" id="IPR014314">
    <property type="entry name" value="Succ_DH_cytb556"/>
</dbReference>
<gene>
    <name evidence="8" type="ORF">OGATHE_003042</name>
</gene>
<dbReference type="PANTHER" id="PTHR10978:SF5">
    <property type="entry name" value="SUCCINATE DEHYDROGENASE CYTOCHROME B560 SUBUNIT, MITOCHONDRIAL"/>
    <property type="match status" value="1"/>
</dbReference>
<keyword evidence="5" id="KW-1133">Transmembrane helix</keyword>
<dbReference type="PANTHER" id="PTHR10978">
    <property type="entry name" value="SUCCINATE DEHYDROGENASE CYTOCHROME B560 SUBUNIT"/>
    <property type="match status" value="1"/>
</dbReference>
<keyword evidence="3" id="KW-0812">Transmembrane</keyword>
<evidence type="ECO:0000313" key="9">
    <source>
        <dbReference type="Proteomes" id="UP000788993"/>
    </source>
</evidence>
<organism evidence="8 9">
    <name type="scientific">Ogataea polymorpha</name>
    <dbReference type="NCBI Taxonomy" id="460523"/>
    <lineage>
        <taxon>Eukaryota</taxon>
        <taxon>Fungi</taxon>
        <taxon>Dikarya</taxon>
        <taxon>Ascomycota</taxon>
        <taxon>Saccharomycotina</taxon>
        <taxon>Pichiomycetes</taxon>
        <taxon>Pichiales</taxon>
        <taxon>Pichiaceae</taxon>
        <taxon>Ogataea</taxon>
    </lineage>
</organism>
<dbReference type="CDD" id="cd03499">
    <property type="entry name" value="SQR_TypeC_SdhC"/>
    <property type="match status" value="1"/>
</dbReference>
<comment type="caution">
    <text evidence="8">The sequence shown here is derived from an EMBL/GenBank/DDBJ whole genome shotgun (WGS) entry which is preliminary data.</text>
</comment>
<dbReference type="RefSeq" id="XP_018212391.1">
    <property type="nucleotide sequence ID" value="XM_018353962.1"/>
</dbReference>
<name>A0A1B7SM59_9ASCO</name>
<dbReference type="GO" id="GO:0046872">
    <property type="term" value="F:metal ion binding"/>
    <property type="evidence" value="ECO:0007669"/>
    <property type="project" value="UniProtKB-KW"/>
</dbReference>
<dbReference type="GO" id="GO:0006121">
    <property type="term" value="P:mitochondrial electron transport, succinate to ubiquinone"/>
    <property type="evidence" value="ECO:0007669"/>
    <property type="project" value="TreeGrafter"/>
</dbReference>
<dbReference type="Pfam" id="PF01127">
    <property type="entry name" value="Sdh_cyt"/>
    <property type="match status" value="1"/>
</dbReference>
<evidence type="ECO:0000256" key="7">
    <source>
        <dbReference type="ARBA" id="ARBA00023136"/>
    </source>
</evidence>
<dbReference type="Proteomes" id="UP000788993">
    <property type="component" value="Unassembled WGS sequence"/>
</dbReference>